<name>A0A9E7DK00_9FIRM</name>
<dbReference type="PANTHER" id="PTHR43235">
    <property type="entry name" value="GLUTAMINE AMIDOTRANSFERASE PB2B2.05-RELATED"/>
    <property type="match status" value="1"/>
</dbReference>
<dbReference type="InterPro" id="IPR044668">
    <property type="entry name" value="PuuD-like"/>
</dbReference>
<organism evidence="1 2">
    <name type="scientific">Fenollaria massiliensis</name>
    <dbReference type="NCBI Taxonomy" id="938288"/>
    <lineage>
        <taxon>Bacteria</taxon>
        <taxon>Bacillati</taxon>
        <taxon>Bacillota</taxon>
        <taxon>Clostridia</taxon>
        <taxon>Eubacteriales</taxon>
        <taxon>Fenollaria</taxon>
    </lineage>
</organism>
<dbReference type="GO" id="GO:0006598">
    <property type="term" value="P:polyamine catabolic process"/>
    <property type="evidence" value="ECO:0007669"/>
    <property type="project" value="TreeGrafter"/>
</dbReference>
<dbReference type="PROSITE" id="PS51273">
    <property type="entry name" value="GATASE_TYPE_1"/>
    <property type="match status" value="1"/>
</dbReference>
<reference evidence="1" key="1">
    <citation type="submission" date="2022-04" db="EMBL/GenBank/DDBJ databases">
        <title>Complete genome sequences of Ezakiella coagulans and Fenollaria massiliensis.</title>
        <authorList>
            <person name="France M.T."/>
            <person name="Clifford J."/>
            <person name="Narina S."/>
            <person name="Rutt L."/>
            <person name="Ravel J."/>
        </authorList>
    </citation>
    <scope>NUCLEOTIDE SEQUENCE</scope>
    <source>
        <strain evidence="1">C0061C2</strain>
    </source>
</reference>
<protein>
    <submittedName>
        <fullName evidence="1">Gamma-glutamyl-gamma-aminobutyrate hydrolase family protein</fullName>
    </submittedName>
</protein>
<dbReference type="InterPro" id="IPR011697">
    <property type="entry name" value="Peptidase_C26"/>
</dbReference>
<keyword evidence="1" id="KW-0378">Hydrolase</keyword>
<dbReference type="PANTHER" id="PTHR43235:SF1">
    <property type="entry name" value="GLUTAMINE AMIDOTRANSFERASE PB2B2.05-RELATED"/>
    <property type="match status" value="1"/>
</dbReference>
<evidence type="ECO:0000313" key="2">
    <source>
        <dbReference type="Proteomes" id="UP000831151"/>
    </source>
</evidence>
<dbReference type="Proteomes" id="UP000831151">
    <property type="component" value="Chromosome"/>
</dbReference>
<sequence length="232" mass="25910">MKKILISSQPYSDGKRNYVQINRNYAEAVRLAGAVPFIAPYTDLEGVSELVEMSDAIILTGGHDVNPLIYGEELQKGILGISTERDAFDMRLIEEAIRLKKPMLGICRGMQLINACLGGTLYQDIYKDNQAKLEHVNFDTIATGAHYITIKEQSFLHRATGLKKMLVNSEHHQAVKDVAEGFKVTAKSSDGIIEAMDDAHRNIYLVQFHPEAMAVNNNGEAINIFKEFIKLK</sequence>
<dbReference type="GO" id="GO:0033969">
    <property type="term" value="F:gamma-glutamyl-gamma-aminobutyrate hydrolase activity"/>
    <property type="evidence" value="ECO:0007669"/>
    <property type="project" value="TreeGrafter"/>
</dbReference>
<dbReference type="EMBL" id="CP096649">
    <property type="protein sequence ID" value="UQK59459.1"/>
    <property type="molecule type" value="Genomic_DNA"/>
</dbReference>
<dbReference type="RefSeq" id="WP_249242888.1">
    <property type="nucleotide sequence ID" value="NZ_CP096649.1"/>
</dbReference>
<dbReference type="Gene3D" id="3.40.50.880">
    <property type="match status" value="1"/>
</dbReference>
<accession>A0A9E7DK00</accession>
<dbReference type="SUPFAM" id="SSF52317">
    <property type="entry name" value="Class I glutamine amidotransferase-like"/>
    <property type="match status" value="1"/>
</dbReference>
<keyword evidence="2" id="KW-1185">Reference proteome</keyword>
<gene>
    <name evidence="1" type="ORF">M1R53_02035</name>
</gene>
<dbReference type="GO" id="GO:0005829">
    <property type="term" value="C:cytosol"/>
    <property type="evidence" value="ECO:0007669"/>
    <property type="project" value="TreeGrafter"/>
</dbReference>
<dbReference type="Pfam" id="PF07722">
    <property type="entry name" value="Peptidase_C26"/>
    <property type="match status" value="1"/>
</dbReference>
<dbReference type="AlphaFoldDB" id="A0A9E7DK00"/>
<proteinExistence type="predicted"/>
<evidence type="ECO:0000313" key="1">
    <source>
        <dbReference type="EMBL" id="UQK59459.1"/>
    </source>
</evidence>
<dbReference type="KEGG" id="fms:M1R53_02035"/>
<dbReference type="CDD" id="cd01745">
    <property type="entry name" value="GATase1_2"/>
    <property type="match status" value="1"/>
</dbReference>
<dbReference type="InterPro" id="IPR029062">
    <property type="entry name" value="Class_I_gatase-like"/>
</dbReference>